<dbReference type="AlphaFoldDB" id="A0A364Y922"/>
<gene>
    <name evidence="1" type="ORF">DQQ10_01140</name>
</gene>
<keyword evidence="2" id="KW-1185">Reference proteome</keyword>
<comment type="caution">
    <text evidence="1">The sequence shown here is derived from an EMBL/GenBank/DDBJ whole genome shotgun (WGS) entry which is preliminary data.</text>
</comment>
<dbReference type="EMBL" id="QMFY01000001">
    <property type="protein sequence ID" value="RAW02742.1"/>
    <property type="molecule type" value="Genomic_DNA"/>
</dbReference>
<dbReference type="Proteomes" id="UP000251889">
    <property type="component" value="Unassembled WGS sequence"/>
</dbReference>
<proteinExistence type="predicted"/>
<evidence type="ECO:0000313" key="2">
    <source>
        <dbReference type="Proteomes" id="UP000251889"/>
    </source>
</evidence>
<organism evidence="1 2">
    <name type="scientific">Pseudochryseolinea flava</name>
    <dbReference type="NCBI Taxonomy" id="2059302"/>
    <lineage>
        <taxon>Bacteria</taxon>
        <taxon>Pseudomonadati</taxon>
        <taxon>Bacteroidota</taxon>
        <taxon>Cytophagia</taxon>
        <taxon>Cytophagales</taxon>
        <taxon>Fulvivirgaceae</taxon>
        <taxon>Pseudochryseolinea</taxon>
    </lineage>
</organism>
<keyword evidence="1" id="KW-0808">Transferase</keyword>
<dbReference type="GO" id="GO:0016740">
    <property type="term" value="F:transferase activity"/>
    <property type="evidence" value="ECO:0007669"/>
    <property type="project" value="UniProtKB-KW"/>
</dbReference>
<reference evidence="1 2" key="1">
    <citation type="submission" date="2018-06" db="EMBL/GenBank/DDBJ databases">
        <title>Chryseolinea flavus sp. nov., a member of the phylum Bacteroidetes isolated from soil.</title>
        <authorList>
            <person name="Li Y."/>
            <person name="Wang J."/>
        </authorList>
    </citation>
    <scope>NUCLEOTIDE SEQUENCE [LARGE SCALE GENOMIC DNA]</scope>
    <source>
        <strain evidence="1 2">SDU1-6</strain>
    </source>
</reference>
<evidence type="ECO:0000313" key="1">
    <source>
        <dbReference type="EMBL" id="RAW02742.1"/>
    </source>
</evidence>
<name>A0A364Y922_9BACT</name>
<sequence>MSSTHDRIFVIFILPYNTLKEVEHDIETNVLQIHIIKALLYYDIFNYPLTASEIMRFLGTQQKDLASLRHELAVLTASKQIFQFDEFYSIQNSRANIERRLRGNGEAARFLPMAKTKAKFIARFPFVRAVFASGSLSKGYMDENADLDFFIITKPGRLWIARTLLVMYKRIFLFNSYKYFCVNYFVDFDHLEIEEKNLFTATELATVIPLYGAEYYHRLHNSNTWLGSYFPNYSKRPTQDVPSSATNWFTRTVENLMNVLGGNKLEEYFMKITMNRWQRVHGDSYGSDDFKIAFKSKKYASKNHPRHYQKKIISLYAEKLQAYNDKFNLTMKL</sequence>
<accession>A0A364Y922</accession>
<protein>
    <submittedName>
        <fullName evidence="1">Nucleotidyltransferase domain-containing protein</fullName>
    </submittedName>
</protein>